<evidence type="ECO:0000256" key="9">
    <source>
        <dbReference type="ARBA" id="ARBA00025772"/>
    </source>
</evidence>
<keyword evidence="14" id="KW-1185">Reference proteome</keyword>
<dbReference type="Proteomes" id="UP000285190">
    <property type="component" value="Unassembled WGS sequence"/>
</dbReference>
<dbReference type="GO" id="GO:0015628">
    <property type="term" value="P:protein secretion by the type II secretion system"/>
    <property type="evidence" value="ECO:0007669"/>
    <property type="project" value="InterPro"/>
</dbReference>
<feature type="transmembrane region" description="Helical" evidence="11">
    <location>
        <begin position="20"/>
        <end position="38"/>
    </location>
</feature>
<sequence length="205" mass="20788">MLNHGDDTMMRSTGFTLVEMMIAVVIMAILLAVGMPGFQAFIQNTQIRTAADSMQAGLNLARAEALRRNARVSLWVVSGIDATCVQSNTGNSWVVSFTDPAARCGAAASDSAAPGLIQARSGSDGSSGVNVTALTGADAASSCITFNGFGGVETTCTGGASPLARISFVSAAAPATTRALEVHVTPGGAIRMCDPNAADGTPTRC</sequence>
<evidence type="ECO:0000256" key="1">
    <source>
        <dbReference type="ARBA" id="ARBA00004377"/>
    </source>
</evidence>
<evidence type="ECO:0000256" key="7">
    <source>
        <dbReference type="ARBA" id="ARBA00022989"/>
    </source>
</evidence>
<dbReference type="Pfam" id="PF12019">
    <property type="entry name" value="GspH"/>
    <property type="match status" value="1"/>
</dbReference>
<name>A0A418X2Y3_9BURK</name>
<evidence type="ECO:0000313" key="13">
    <source>
        <dbReference type="EMBL" id="RJG06827.1"/>
    </source>
</evidence>
<evidence type="ECO:0000256" key="5">
    <source>
        <dbReference type="ARBA" id="ARBA00022519"/>
    </source>
</evidence>
<protein>
    <recommendedName>
        <fullName evidence="2">Type II secretion system protein H</fullName>
    </recommendedName>
    <alternativeName>
        <fullName evidence="10">General secretion pathway protein H</fullName>
    </alternativeName>
</protein>
<evidence type="ECO:0000259" key="12">
    <source>
        <dbReference type="Pfam" id="PF12019"/>
    </source>
</evidence>
<keyword evidence="8 11" id="KW-0472">Membrane</keyword>
<keyword evidence="3" id="KW-1003">Cell membrane</keyword>
<dbReference type="AlphaFoldDB" id="A0A418X2Y3"/>
<organism evidence="13 14">
    <name type="scientific">Noviherbaspirillum cavernae</name>
    <dbReference type="NCBI Taxonomy" id="2320862"/>
    <lineage>
        <taxon>Bacteria</taxon>
        <taxon>Pseudomonadati</taxon>
        <taxon>Pseudomonadota</taxon>
        <taxon>Betaproteobacteria</taxon>
        <taxon>Burkholderiales</taxon>
        <taxon>Oxalobacteraceae</taxon>
        <taxon>Noviherbaspirillum</taxon>
    </lineage>
</organism>
<dbReference type="Pfam" id="PF07963">
    <property type="entry name" value="N_methyl"/>
    <property type="match status" value="1"/>
</dbReference>
<evidence type="ECO:0000256" key="8">
    <source>
        <dbReference type="ARBA" id="ARBA00023136"/>
    </source>
</evidence>
<feature type="domain" description="General secretion pathway GspH" evidence="12">
    <location>
        <begin position="50"/>
        <end position="188"/>
    </location>
</feature>
<evidence type="ECO:0000256" key="3">
    <source>
        <dbReference type="ARBA" id="ARBA00022475"/>
    </source>
</evidence>
<evidence type="ECO:0000256" key="6">
    <source>
        <dbReference type="ARBA" id="ARBA00022692"/>
    </source>
</evidence>
<keyword evidence="7 11" id="KW-1133">Transmembrane helix</keyword>
<dbReference type="Gene3D" id="3.30.700.10">
    <property type="entry name" value="Glycoprotein, Type 4 Pilin"/>
    <property type="match status" value="1"/>
</dbReference>
<evidence type="ECO:0000256" key="10">
    <source>
        <dbReference type="ARBA" id="ARBA00030775"/>
    </source>
</evidence>
<keyword evidence="6 11" id="KW-0812">Transmembrane</keyword>
<accession>A0A418X2Y3</accession>
<evidence type="ECO:0000256" key="11">
    <source>
        <dbReference type="SAM" id="Phobius"/>
    </source>
</evidence>
<evidence type="ECO:0000313" key="14">
    <source>
        <dbReference type="Proteomes" id="UP000285190"/>
    </source>
</evidence>
<dbReference type="InterPro" id="IPR022346">
    <property type="entry name" value="T2SS_GspH"/>
</dbReference>
<keyword evidence="5" id="KW-0997">Cell inner membrane</keyword>
<keyword evidence="4" id="KW-0488">Methylation</keyword>
<dbReference type="InterPro" id="IPR012902">
    <property type="entry name" value="N_methyl_site"/>
</dbReference>
<comment type="subcellular location">
    <subcellularLocation>
        <location evidence="1">Cell inner membrane</location>
        <topology evidence="1">Single-pass membrane protein</topology>
    </subcellularLocation>
</comment>
<dbReference type="EMBL" id="QYUN01000002">
    <property type="protein sequence ID" value="RJG06827.1"/>
    <property type="molecule type" value="Genomic_DNA"/>
</dbReference>
<dbReference type="PROSITE" id="PS00409">
    <property type="entry name" value="PROKAR_NTER_METHYL"/>
    <property type="match status" value="1"/>
</dbReference>
<dbReference type="GO" id="GO:0005886">
    <property type="term" value="C:plasma membrane"/>
    <property type="evidence" value="ECO:0007669"/>
    <property type="project" value="UniProtKB-SubCell"/>
</dbReference>
<dbReference type="SUPFAM" id="SSF54523">
    <property type="entry name" value="Pili subunits"/>
    <property type="match status" value="1"/>
</dbReference>
<evidence type="ECO:0000256" key="4">
    <source>
        <dbReference type="ARBA" id="ARBA00022481"/>
    </source>
</evidence>
<comment type="caution">
    <text evidence="13">The sequence shown here is derived from an EMBL/GenBank/DDBJ whole genome shotgun (WGS) entry which is preliminary data.</text>
</comment>
<evidence type="ECO:0000256" key="2">
    <source>
        <dbReference type="ARBA" id="ARBA00021549"/>
    </source>
</evidence>
<dbReference type="InterPro" id="IPR045584">
    <property type="entry name" value="Pilin-like"/>
</dbReference>
<gene>
    <name evidence="13" type="ORF">D3870_13160</name>
</gene>
<comment type="similarity">
    <text evidence="9">Belongs to the GSP H family.</text>
</comment>
<proteinExistence type="inferred from homology"/>
<dbReference type="GO" id="GO:0015627">
    <property type="term" value="C:type II protein secretion system complex"/>
    <property type="evidence" value="ECO:0007669"/>
    <property type="project" value="InterPro"/>
</dbReference>
<dbReference type="NCBIfam" id="TIGR02532">
    <property type="entry name" value="IV_pilin_GFxxxE"/>
    <property type="match status" value="1"/>
</dbReference>
<reference evidence="13 14" key="1">
    <citation type="submission" date="2018-09" db="EMBL/GenBank/DDBJ databases">
        <authorList>
            <person name="Zhu H."/>
        </authorList>
    </citation>
    <scope>NUCLEOTIDE SEQUENCE [LARGE SCALE GENOMIC DNA]</scope>
    <source>
        <strain evidence="13 14">K2R10-39</strain>
    </source>
</reference>